<accession>L1MMI8</accession>
<evidence type="ECO:0000313" key="3">
    <source>
        <dbReference type="EMBL" id="EKX92458.1"/>
    </source>
</evidence>
<dbReference type="ESTHER" id="9cory-l1mmi8">
    <property type="family name" value="Tannase_Bact"/>
</dbReference>
<dbReference type="eggNOG" id="COG0657">
    <property type="taxonomic scope" value="Bacteria"/>
</dbReference>
<comment type="caution">
    <text evidence="3">The sequence shown here is derived from an EMBL/GenBank/DDBJ whole genome shotgun (WGS) entry which is preliminary data.</text>
</comment>
<dbReference type="STRING" id="1035195.HMPREF9997_00124"/>
<dbReference type="AlphaFoldDB" id="L1MMI8"/>
<dbReference type="InterPro" id="IPR049492">
    <property type="entry name" value="BD-FAE-like_dom"/>
</dbReference>
<protein>
    <recommendedName>
        <fullName evidence="2">BD-FAE-like domain-containing protein</fullName>
    </recommendedName>
</protein>
<dbReference type="NCBIfam" id="NF041556">
    <property type="entry name" value="tannase_B"/>
    <property type="match status" value="1"/>
</dbReference>
<feature type="region of interest" description="Disordered" evidence="1">
    <location>
        <begin position="66"/>
        <end position="98"/>
    </location>
</feature>
<keyword evidence="4" id="KW-1185">Reference proteome</keyword>
<proteinExistence type="predicted"/>
<dbReference type="SUPFAM" id="SSF53474">
    <property type="entry name" value="alpha/beta-Hydrolases"/>
    <property type="match status" value="1"/>
</dbReference>
<reference evidence="3 4" key="1">
    <citation type="submission" date="2012-05" db="EMBL/GenBank/DDBJ databases">
        <authorList>
            <person name="Weinstock G."/>
            <person name="Sodergren E."/>
            <person name="Lobos E.A."/>
            <person name="Fulton L."/>
            <person name="Fulton R."/>
            <person name="Courtney L."/>
            <person name="Fronick C."/>
            <person name="O'Laughlin M."/>
            <person name="Godfrey J."/>
            <person name="Wilson R.M."/>
            <person name="Miner T."/>
            <person name="Farmer C."/>
            <person name="Delehaunty K."/>
            <person name="Cordes M."/>
            <person name="Minx P."/>
            <person name="Tomlinson C."/>
            <person name="Chen J."/>
            <person name="Wollam A."/>
            <person name="Pepin K.H."/>
            <person name="Bhonagiri V."/>
            <person name="Zhang X."/>
            <person name="Suruliraj S."/>
            <person name="Warren W."/>
            <person name="Mitreva M."/>
            <person name="Mardis E.R."/>
            <person name="Wilson R.K."/>
        </authorList>
    </citation>
    <scope>NUCLEOTIDE SEQUENCE [LARGE SCALE GENOMIC DNA]</scope>
    <source>
        <strain evidence="3 4">F0235</strain>
    </source>
</reference>
<gene>
    <name evidence="3" type="ORF">HMPREF9997_00124</name>
</gene>
<dbReference type="PATRIC" id="fig|1035195.3.peg.115"/>
<evidence type="ECO:0000313" key="4">
    <source>
        <dbReference type="Proteomes" id="UP000010445"/>
    </source>
</evidence>
<dbReference type="HOGENOM" id="CLU_007377_0_0_11"/>
<organism evidence="3 4">
    <name type="scientific">Corynebacterium durum F0235</name>
    <dbReference type="NCBI Taxonomy" id="1035195"/>
    <lineage>
        <taxon>Bacteria</taxon>
        <taxon>Bacillati</taxon>
        <taxon>Actinomycetota</taxon>
        <taxon>Actinomycetes</taxon>
        <taxon>Mycobacteriales</taxon>
        <taxon>Corynebacteriaceae</taxon>
        <taxon>Corynebacterium</taxon>
    </lineage>
</organism>
<dbReference type="InterPro" id="IPR029058">
    <property type="entry name" value="AB_hydrolase_fold"/>
</dbReference>
<feature type="compositionally biased region" description="Gly residues" evidence="1">
    <location>
        <begin position="72"/>
        <end position="94"/>
    </location>
</feature>
<feature type="domain" description="BD-FAE-like" evidence="2">
    <location>
        <begin position="139"/>
        <end position="228"/>
    </location>
</feature>
<dbReference type="Proteomes" id="UP000010445">
    <property type="component" value="Unassembled WGS sequence"/>
</dbReference>
<dbReference type="Gene3D" id="3.40.50.1820">
    <property type="entry name" value="alpha/beta hydrolase"/>
    <property type="match status" value="1"/>
</dbReference>
<sequence>MADGEEVTVNYKLWKGIVYVANPVDAEYQSMNIKQPTSVNGKEVDASGAPIVFAMNIGGYTSSAVNAEQPGGMPGGGMPPGGGAPPAGAGGVESGSGAQMSAGKRIDLGDYALASGLVVVNPGARGRDNVSADGVYFGKAPAAIVDLKAAVRYLKANTGVVPGNTDRIVSSGSSAGGALSVLLGASGGSDLYQKDLVELGAADASDTIYAVAGYCPITDLENADAAYEWCFGDATNETVSVNATVSEELRARFPQYMERLGLKDDQGRKLTADNLAEHILSVHLRPSAKRYLDGLSDEDRAAYVAQNPWVEGDFTWEQFIDHTGRGKGAPAFDALDLSSGENSLFGNENTNARHFTTYAQGGDLEEGVEDAVTRMNPMGFILDRNPQRAQHWFLRVGAKDTDTSFSIVSNLASALSNAGDAVDTSYYWDAGHGANEDPDAFIAWVKSL</sequence>
<evidence type="ECO:0000256" key="1">
    <source>
        <dbReference type="SAM" id="MobiDB-lite"/>
    </source>
</evidence>
<dbReference type="Pfam" id="PF20434">
    <property type="entry name" value="BD-FAE"/>
    <property type="match status" value="1"/>
</dbReference>
<name>L1MMI8_9CORY</name>
<dbReference type="InterPro" id="IPR048124">
    <property type="entry name" value="Tannase_B"/>
</dbReference>
<dbReference type="EMBL" id="AMEM01000005">
    <property type="protein sequence ID" value="EKX92458.1"/>
    <property type="molecule type" value="Genomic_DNA"/>
</dbReference>
<evidence type="ECO:0000259" key="2">
    <source>
        <dbReference type="Pfam" id="PF20434"/>
    </source>
</evidence>